<dbReference type="OrthoDB" id="1165841at2759"/>
<evidence type="ECO:0000313" key="2">
    <source>
        <dbReference type="Proteomes" id="UP000027138"/>
    </source>
</evidence>
<name>A0A067KHT8_JATCU</name>
<reference evidence="1 2" key="1">
    <citation type="journal article" date="2014" name="PLoS ONE">
        <title>Global Analysis of Gene Expression Profiles in Physic Nut (Jatropha curcas L.) Seedlings Exposed to Salt Stress.</title>
        <authorList>
            <person name="Zhang L."/>
            <person name="Zhang C."/>
            <person name="Wu P."/>
            <person name="Chen Y."/>
            <person name="Li M."/>
            <person name="Jiang H."/>
            <person name="Wu G."/>
        </authorList>
    </citation>
    <scope>NUCLEOTIDE SEQUENCE [LARGE SCALE GENOMIC DNA]</scope>
    <source>
        <strain evidence="2">cv. GZQX0401</strain>
        <tissue evidence="1">Young leaves</tissue>
    </source>
</reference>
<dbReference type="AlphaFoldDB" id="A0A067KHT8"/>
<sequence length="123" mass="14390">MEFMAFLGKIAIEKSSKGSNNGRIDEGMKNEKQQFVDLDTWQIVDLDSWELPSLNNEEEEGKIKAGIESFVSRYEEASRQYLVPKSILREESKPFHEVLAYWRSKEKGEIEEKEEAFEMHIDL</sequence>
<gene>
    <name evidence="1" type="ORF">JCGZ_11785</name>
</gene>
<dbReference type="EMBL" id="KK914632">
    <property type="protein sequence ID" value="KDP31409.1"/>
    <property type="molecule type" value="Genomic_DNA"/>
</dbReference>
<keyword evidence="2" id="KW-1185">Reference proteome</keyword>
<accession>A0A067KHT8</accession>
<protein>
    <submittedName>
        <fullName evidence="1">Uncharacterized protein</fullName>
    </submittedName>
</protein>
<organism evidence="1 2">
    <name type="scientific">Jatropha curcas</name>
    <name type="common">Barbados nut</name>
    <dbReference type="NCBI Taxonomy" id="180498"/>
    <lineage>
        <taxon>Eukaryota</taxon>
        <taxon>Viridiplantae</taxon>
        <taxon>Streptophyta</taxon>
        <taxon>Embryophyta</taxon>
        <taxon>Tracheophyta</taxon>
        <taxon>Spermatophyta</taxon>
        <taxon>Magnoliopsida</taxon>
        <taxon>eudicotyledons</taxon>
        <taxon>Gunneridae</taxon>
        <taxon>Pentapetalae</taxon>
        <taxon>rosids</taxon>
        <taxon>fabids</taxon>
        <taxon>Malpighiales</taxon>
        <taxon>Euphorbiaceae</taxon>
        <taxon>Crotonoideae</taxon>
        <taxon>Jatropheae</taxon>
        <taxon>Jatropha</taxon>
    </lineage>
</organism>
<evidence type="ECO:0000313" key="1">
    <source>
        <dbReference type="EMBL" id="KDP31409.1"/>
    </source>
</evidence>
<proteinExistence type="predicted"/>
<dbReference type="Proteomes" id="UP000027138">
    <property type="component" value="Unassembled WGS sequence"/>
</dbReference>